<keyword evidence="6" id="KW-1185">Reference proteome</keyword>
<comment type="function">
    <text evidence="4">Dirigent proteins impart stereoselectivity on the phenoxy radical-coupling reaction, yielding optically active lignans from two molecules of coniferyl alcohol in the biosynthesis of lignans, flavonolignans, and alkaloids and thus plays a central role in plant secondary metabolism.</text>
</comment>
<dbReference type="PANTHER" id="PTHR21495">
    <property type="entry name" value="NUCLEOPORIN-RELATED"/>
    <property type="match status" value="1"/>
</dbReference>
<comment type="similarity">
    <text evidence="1 4">Belongs to the plant dirigent protein family.</text>
</comment>
<reference evidence="5 6" key="1">
    <citation type="journal article" date="2013" name="BMC Genomics">
        <title>The miniature genome of a carnivorous plant Genlisea aurea contains a low number of genes and short non-coding sequences.</title>
        <authorList>
            <person name="Leushkin E.V."/>
            <person name="Sutormin R.A."/>
            <person name="Nabieva E.R."/>
            <person name="Penin A.A."/>
            <person name="Kondrashov A.S."/>
            <person name="Logacheva M.D."/>
        </authorList>
    </citation>
    <scope>NUCLEOTIDE SEQUENCE [LARGE SCALE GENOMIC DNA]</scope>
</reference>
<dbReference type="AlphaFoldDB" id="S8BUF2"/>
<name>S8BUF2_9LAMI</name>
<organism evidence="5 6">
    <name type="scientific">Genlisea aurea</name>
    <dbReference type="NCBI Taxonomy" id="192259"/>
    <lineage>
        <taxon>Eukaryota</taxon>
        <taxon>Viridiplantae</taxon>
        <taxon>Streptophyta</taxon>
        <taxon>Embryophyta</taxon>
        <taxon>Tracheophyta</taxon>
        <taxon>Spermatophyta</taxon>
        <taxon>Magnoliopsida</taxon>
        <taxon>eudicotyledons</taxon>
        <taxon>Gunneridae</taxon>
        <taxon>Pentapetalae</taxon>
        <taxon>asterids</taxon>
        <taxon>lamiids</taxon>
        <taxon>Lamiales</taxon>
        <taxon>Lentibulariaceae</taxon>
        <taxon>Genlisea</taxon>
    </lineage>
</organism>
<keyword evidence="4" id="KW-0052">Apoplast</keyword>
<dbReference type="InterPro" id="IPR004265">
    <property type="entry name" value="Dirigent"/>
</dbReference>
<feature type="non-terminal residue" evidence="5">
    <location>
        <position position="1"/>
    </location>
</feature>
<dbReference type="OrthoDB" id="1864232at2759"/>
<accession>S8BUF2</accession>
<dbReference type="Pfam" id="PF03018">
    <property type="entry name" value="Dirigent"/>
    <property type="match status" value="1"/>
</dbReference>
<dbReference type="EMBL" id="AUSU01009627">
    <property type="protein sequence ID" value="EPS58009.1"/>
    <property type="molecule type" value="Genomic_DNA"/>
</dbReference>
<comment type="caution">
    <text evidence="5">The sequence shown here is derived from an EMBL/GenBank/DDBJ whole genome shotgun (WGS) entry which is preliminary data.</text>
</comment>
<evidence type="ECO:0000256" key="4">
    <source>
        <dbReference type="RuleBase" id="RU363099"/>
    </source>
</evidence>
<comment type="subunit">
    <text evidence="2 4">Homodimer.</text>
</comment>
<evidence type="ECO:0000313" key="5">
    <source>
        <dbReference type="EMBL" id="EPS58009.1"/>
    </source>
</evidence>
<dbReference type="GO" id="GO:0048046">
    <property type="term" value="C:apoplast"/>
    <property type="evidence" value="ECO:0007669"/>
    <property type="project" value="UniProtKB-SubCell"/>
</dbReference>
<evidence type="ECO:0000256" key="2">
    <source>
        <dbReference type="ARBA" id="ARBA00011738"/>
    </source>
</evidence>
<dbReference type="Gene3D" id="2.40.480.10">
    <property type="entry name" value="Allene oxide cyclase-like"/>
    <property type="match status" value="1"/>
</dbReference>
<gene>
    <name evidence="5" type="ORF">M569_16807</name>
</gene>
<evidence type="ECO:0000313" key="6">
    <source>
        <dbReference type="Proteomes" id="UP000015453"/>
    </source>
</evidence>
<dbReference type="InterPro" id="IPR044859">
    <property type="entry name" value="Allene_oxi_cyc_Dirigent"/>
</dbReference>
<evidence type="ECO:0000256" key="1">
    <source>
        <dbReference type="ARBA" id="ARBA00010746"/>
    </source>
</evidence>
<dbReference type="Proteomes" id="UP000015453">
    <property type="component" value="Unassembled WGS sequence"/>
</dbReference>
<feature type="non-terminal residue" evidence="5">
    <location>
        <position position="127"/>
    </location>
</feature>
<keyword evidence="3 4" id="KW-0964">Secreted</keyword>
<protein>
    <recommendedName>
        <fullName evidence="4">Dirigent protein</fullName>
    </recommendedName>
</protein>
<dbReference type="GO" id="GO:0009699">
    <property type="term" value="P:phenylpropanoid biosynthetic process"/>
    <property type="evidence" value="ECO:0007669"/>
    <property type="project" value="UniProtKB-ARBA"/>
</dbReference>
<sequence length="127" mass="13696">KVTKLQVYVEDVLAGRSPSNVIVAMANSSLSSPTRFGLVVVLDDPVRMSPNTSAGIVGRSQGHYAFVSLEERVIHLSSDLVFSSGKYNGSSITIVGNNPYERPHRELPVVGGTGEFRFVRGFVNLST</sequence>
<proteinExistence type="inferred from homology"/>
<evidence type="ECO:0000256" key="3">
    <source>
        <dbReference type="ARBA" id="ARBA00022525"/>
    </source>
</evidence>
<comment type="subcellular location">
    <subcellularLocation>
        <location evidence="4">Secreted</location>
        <location evidence="4">Extracellular space</location>
        <location evidence="4">Apoplast</location>
    </subcellularLocation>
</comment>